<keyword evidence="2" id="KW-0472">Membrane</keyword>
<dbReference type="SUPFAM" id="SSF100895">
    <property type="entry name" value="Kazal-type serine protease inhibitors"/>
    <property type="match status" value="1"/>
</dbReference>
<protein>
    <recommendedName>
        <fullName evidence="1">Agrin</fullName>
    </recommendedName>
</protein>
<dbReference type="PROSITE" id="PS51390">
    <property type="entry name" value="WAP"/>
    <property type="match status" value="1"/>
</dbReference>
<dbReference type="SUPFAM" id="SSF82671">
    <property type="entry name" value="SEA domain"/>
    <property type="match status" value="1"/>
</dbReference>
<dbReference type="PROSITE" id="PS51465">
    <property type="entry name" value="KAZAL_2"/>
    <property type="match status" value="1"/>
</dbReference>
<keyword evidence="2" id="KW-1133">Transmembrane helix</keyword>
<dbReference type="Pfam" id="PF01390">
    <property type="entry name" value="SEA"/>
    <property type="match status" value="1"/>
</dbReference>
<dbReference type="Pfam" id="PF00095">
    <property type="entry name" value="WAP"/>
    <property type="match status" value="1"/>
</dbReference>
<dbReference type="SMART" id="SM00181">
    <property type="entry name" value="EGF"/>
    <property type="match status" value="8"/>
</dbReference>
<dbReference type="Gene3D" id="4.10.75.10">
    <property type="entry name" value="Elafin-like"/>
    <property type="match status" value="1"/>
</dbReference>
<evidence type="ECO:0000259" key="4">
    <source>
        <dbReference type="PROSITE" id="PS51390"/>
    </source>
</evidence>
<reference evidence="6" key="1">
    <citation type="submission" date="2022-11" db="EMBL/GenBank/DDBJ databases">
        <title>Centuries of genome instability and evolution in soft-shell clam transmissible cancer (bioRxiv).</title>
        <authorList>
            <person name="Hart S.F.M."/>
            <person name="Yonemitsu M.A."/>
            <person name="Giersch R.M."/>
            <person name="Beal B.F."/>
            <person name="Arriagada G."/>
            <person name="Davis B.W."/>
            <person name="Ostrander E.A."/>
            <person name="Goff S.P."/>
            <person name="Metzger M.J."/>
        </authorList>
    </citation>
    <scope>NUCLEOTIDE SEQUENCE</scope>
    <source>
        <strain evidence="6">MELC-2E11</strain>
        <tissue evidence="6">Siphon/mantle</tissue>
    </source>
</reference>
<evidence type="ECO:0000259" key="3">
    <source>
        <dbReference type="PROSITE" id="PS50024"/>
    </source>
</evidence>
<evidence type="ECO:0000256" key="2">
    <source>
        <dbReference type="SAM" id="Phobius"/>
    </source>
</evidence>
<keyword evidence="2" id="KW-0812">Transmembrane</keyword>
<gene>
    <name evidence="6" type="ORF">MAR_016648</name>
</gene>
<dbReference type="PANTHER" id="PTHR39069:SF8">
    <property type="entry name" value="FI17111P1"/>
    <property type="match status" value="1"/>
</dbReference>
<dbReference type="PROSITE" id="PS50024">
    <property type="entry name" value="SEA"/>
    <property type="match status" value="1"/>
</dbReference>
<feature type="transmembrane region" description="Helical" evidence="2">
    <location>
        <begin position="110"/>
        <end position="135"/>
    </location>
</feature>
<dbReference type="InterPro" id="IPR008197">
    <property type="entry name" value="WAP_dom"/>
</dbReference>
<dbReference type="Gene3D" id="3.30.70.960">
    <property type="entry name" value="SEA domain"/>
    <property type="match status" value="1"/>
</dbReference>
<dbReference type="SMART" id="SM00217">
    <property type="entry name" value="WAP"/>
    <property type="match status" value="3"/>
</dbReference>
<feature type="domain" description="Kazal-like" evidence="5">
    <location>
        <begin position="3096"/>
        <end position="3153"/>
    </location>
</feature>
<name>A0ABY7FNF7_MYAAR</name>
<dbReference type="InterPro" id="IPR000082">
    <property type="entry name" value="SEA_dom"/>
</dbReference>
<dbReference type="InterPro" id="IPR002350">
    <property type="entry name" value="Kazal_dom"/>
</dbReference>
<dbReference type="Proteomes" id="UP001164746">
    <property type="component" value="Chromosome 12"/>
</dbReference>
<feature type="domain" description="WAP" evidence="4">
    <location>
        <begin position="2062"/>
        <end position="2113"/>
    </location>
</feature>
<dbReference type="PANTHER" id="PTHR39069">
    <property type="entry name" value="ECDYSONE-INDUCIBLE GENE E1, ISOFORM A"/>
    <property type="match status" value="1"/>
</dbReference>
<dbReference type="EMBL" id="CP111023">
    <property type="protein sequence ID" value="WAR22674.1"/>
    <property type="molecule type" value="Genomic_DNA"/>
</dbReference>
<feature type="domain" description="SEA" evidence="3">
    <location>
        <begin position="152"/>
        <end position="278"/>
    </location>
</feature>
<keyword evidence="7" id="KW-1185">Reference proteome</keyword>
<evidence type="ECO:0000313" key="6">
    <source>
        <dbReference type="EMBL" id="WAR22674.1"/>
    </source>
</evidence>
<accession>A0ABY7FNF7</accession>
<dbReference type="InterPro" id="IPR036364">
    <property type="entry name" value="SEA_dom_sf"/>
</dbReference>
<dbReference type="SUPFAM" id="SSF57256">
    <property type="entry name" value="Elafin-like"/>
    <property type="match status" value="1"/>
</dbReference>
<evidence type="ECO:0000256" key="1">
    <source>
        <dbReference type="ARBA" id="ARBA00016077"/>
    </source>
</evidence>
<sequence>HRTFRDSQNSNAGLPLNEGYQYYPRYYPSWSWGGSEQTYNMAANTGIEGGRFYQVSEDGKRYEYPGMAAYDNVGAFGGRPSKGGSYKLKPPSDMSDGTTSFGSPAGRRRCCVVMSIVGLFLLVAAGVAIGIYFGVVDKPGNEQQTSTMSPVAAKSIQLTMAVEGTYSSALDDPASPEYQAKEQAVIKEVDEAMADTQMANSYIGFRVDGFSNGSIIVHGQAEFQAATYRNIDGTGGSVALGESCASRSDCSVVQAECTGNPSVCTCKSTHFDNNGGLSQGVCLIKKGYGTSCTAKTNCATVDSICSQTAGCSCPENKFYKADTDSCVLKLDFGAGDCTDASKQCSTSNAICTVNKCACENANFLKDGVCVPKITHGNSGCNTNTNCKTGSATCALGTCSCSGNKYYDSNSDNCAPKIVNGLPCESRDMCLFSNASCIETKCSCTDSQYELGSACLDKVQNGEACSMDRACIITNAQCLEMACTCDSTRFLQGLACVEKKGQGESCTGKVQCLGTGTVCAANLCDCPSGQFFHTDTQTCIDKYEIGVECQNTMQCLPIDSECSQNEDSTKTVCQCPASKYLVGTACLDRLDLGETCDISGPEKQCLYSLSQCSGTQPTCQCPDSMYANAGTKTCIPKKGLEGSCAAVEECLYSSAECTEGKCQCGRVDQGSSCTDALQCKVGGASCLGDVCACTDTQFLDEANNRCADKITDGACDSADMCLHENAECVSFQCTCPADRYLDEDNKACALKKAYGLNCDTAEQCATENAACSGTCTCNDDSFHDTSDGADVCTQKRGDNEACDNAAQCLRGNSECDQVCGCPGNMYMDDSTSPPQCSNKLAYEAVCTSEVQCITSAALCVAMETASQCMCSANYFHDSTNDKCTFKKANGVVCGTVGECSVTNSVCSSTCQCPEGTFLNGSQCSNKLMNGEACTDTLQCRVQSADCDGTCQCDALRYLDVKTHSEFCESAEQCSTGACDNHQCSCLDGQYYSTAEGACKDRIGDGGICANDDECSYTNAACVETQCTCGAGYYVNHTGLACEQKKLNGEACGVMEECLVTSAQCLSSACSCSQDQYLENLECRAIITTTPIPTTPAPDEIVFVDVDGEVTFNQTYDPALNDTTSETFQNYASDFQTALIDSDPSIEIAINVTDGGNQEPADVDALIDLEQQIKAKVTRTLLKVLQEDFTEKIKNSTYFRNLEPPKETAVKVKEGNNYRFEPIEPVDIERPCHDLTNMKIAATIACREHMQAISNSKEPCSFVDPLFNCTLTELVRMYRNSSDTAMCPEGNPSRNFMVTALIKHQNDLFKGKSVNLETCEFFLVPNMQYHTRAKCEYNTESLCDSNYTDIHELGRIWCGSQLYEHFRYYYEVLRRDSAGADVHLLNCRYLRLIEQCVKRVSAHYMQNCTNVCLSTANIDRCLDIELLMKANNYQNVCMVAELTIQCMTSTLQMECLPRTVLTNFLISMLEEAQSRNEVMGLEGFVNIIQQCPEEPMMEKPGTCPIYAFDANLGSGCCDDTSCSGTRKCCQIGDTMYNGMNSCVEPANVTLCNDTEAVMSVMPVCNLTQEAVASLTCESLIRNASCMAEYNVTVYFNNEIMNDTAARKKRQIPDSHICNQQLVDQYMPIIISKMTFGDGATSAHYRTMWCNNAFIYLTFSLYTDIQEHEIYNLLQPLFSTYNNPDLPMYHEIVSCVGIKTREPGEDCSFYDVQRYVYNQLRWQPTGNNLPIYDESYSIRDYCRAYQPVCSAEYIMDARYSDCYGNYWDYYQNDCKNSLDRDHVKKFMKCAKTRAVLRGETDCTIEALRDLIKSDSLNLGLTKRGVDFDTCINEYLTEAAYTSCFRPAFYENRMAAFNCVNLTDSARHVLDADDPTLCRMREYSVRCLGNLATDAGVQCSTQDLTQALTDSMGILETIQRIADCRTFEASDVFGTCPDITTVTDNSCTDKTFISDIAVAVCLPQLQQWYMYNNTDTMYNNTGMQNNNTMMQNGTSQNGTMQNATIQNGTRQDRTFNASCIKQQYMYQCVDGALYRQNNMKPCGAENINSAIRVATGGKFNGCPDDGEEKPGFCPVMDRCNMHYGPDSVVNMCTKDSHCYDGDKCCHDGCRLRCMKTAYEQALFEIIQMFEILDLYSLTYNFSSVRKSLAGTTDVFFSVKTFHLLTLFDLTRAMKRITENDNEVILSYVQILSEKTRGQCPASSNVYPYETLCDNDYHCRYQFQADDYKCCYDNGMRCLHTENETQSKCSSMYDLYEVTRGYCQEERNLFLQNLEQHSWAACGVVQRFTSCMTDMLKIVWPDCVNAPDMFLYGLHQYVDIIKEKEDKWELHVMVDFQACRALVCFTPNLPRYIQDDSLDFESLVFCIMLYGTEQETCFAQTLVPMVMRALSHINSTLRNPEPMCSDVCNFTWTPMSQPAENRITINMTVHPRRNTTVVSTFIPALSSGIDMNSAGKWIGIGVNPEKQMTGTDAFTIENMDGMTFKVNNSVYEQFYGCYGSHYEFSSQNQCQIEDYTEVAMEMVRLYQMISVSQIPNFTIPAQNINFAGCQSENLTVVLPDPCDDGSALLDRMSVVCLGPISQSFKMMNYPPGCHMLPSVMECMASYNHCWDRESKEEQDARFCDLLNVRDEDPCAEAGFVKMMQCIMVAGDACAYRDCVVKKALPQCGTEGVIEAVEQEYMLHRGEQMPQCDASNCLVSYNNTVQTWYAYTVKYYYMVQLKFFNEIRRQLDSSLAICRDQLDVFMTRLKEDWDAASQQAGHEPCDFAVEPCSSSYFEVATTEACKPFYEKYLNQMDCGSYELFLGCINVQSYGYHNRTCGIRKIHMFSNSSLTEADTMYGGSNDVRIIDIRSENGKTQVVVERPANATDMYDLGLQGTMSLTLGYAPIDGPYTLLEASQIDTSFYDVFSMLDNNFPMHPENLCDNEYILSAMLETLCLIDDYYEEGASNQTIVWTQAMKCAYGTMMATDYSFTTSCSLESQFKPALVALAHMSTENSEPGPAHDVDYFNQCASSQENIFDSCPTKDELLYTTVAACGLGVLSSGEQYQYQCRYLRGCTDAIKGAYMTYCPQIDDLVDAGWQNLTYANYIESVIGFNPSSCGDEPRKCDDACPEIFKPVCAIHMDSDMMMTFDNQCFLDIANCQEGNRWMFKSDHACDYMAMYMKVMEEDCEQWLERFKNTDNCGSYEGLLGCINTNILTETMMKCRFSDISRSIQQHVYIKTGFMPHACK</sequence>
<feature type="non-terminal residue" evidence="6">
    <location>
        <position position="1"/>
    </location>
</feature>
<proteinExistence type="predicted"/>
<evidence type="ECO:0000313" key="7">
    <source>
        <dbReference type="Proteomes" id="UP001164746"/>
    </source>
</evidence>
<dbReference type="InterPro" id="IPR000742">
    <property type="entry name" value="EGF"/>
</dbReference>
<organism evidence="6 7">
    <name type="scientific">Mya arenaria</name>
    <name type="common">Soft-shell clam</name>
    <dbReference type="NCBI Taxonomy" id="6604"/>
    <lineage>
        <taxon>Eukaryota</taxon>
        <taxon>Metazoa</taxon>
        <taxon>Spiralia</taxon>
        <taxon>Lophotrochozoa</taxon>
        <taxon>Mollusca</taxon>
        <taxon>Bivalvia</taxon>
        <taxon>Autobranchia</taxon>
        <taxon>Heteroconchia</taxon>
        <taxon>Euheterodonta</taxon>
        <taxon>Imparidentia</taxon>
        <taxon>Neoheterodontei</taxon>
        <taxon>Myida</taxon>
        <taxon>Myoidea</taxon>
        <taxon>Myidae</taxon>
        <taxon>Mya</taxon>
    </lineage>
</organism>
<dbReference type="InterPro" id="IPR036058">
    <property type="entry name" value="Kazal_dom_sf"/>
</dbReference>
<dbReference type="InterPro" id="IPR036645">
    <property type="entry name" value="Elafin-like_sf"/>
</dbReference>
<evidence type="ECO:0000259" key="5">
    <source>
        <dbReference type="PROSITE" id="PS51465"/>
    </source>
</evidence>